<keyword evidence="2" id="KW-1185">Reference proteome</keyword>
<gene>
    <name evidence="1" type="ORF">Cch01nite_40480</name>
</gene>
<accession>A0A919P9F2</accession>
<dbReference type="EMBL" id="BONK01000018">
    <property type="protein sequence ID" value="GIG23324.1"/>
    <property type="molecule type" value="Genomic_DNA"/>
</dbReference>
<protein>
    <submittedName>
        <fullName evidence="1">Uncharacterized protein</fullName>
    </submittedName>
</protein>
<name>A0A919P9F2_9CELL</name>
<dbReference type="AlphaFoldDB" id="A0A919P9F2"/>
<reference evidence="1" key="1">
    <citation type="submission" date="2021-01" db="EMBL/GenBank/DDBJ databases">
        <title>Whole genome shotgun sequence of Cellulomonas chitinilytica NBRC 110799.</title>
        <authorList>
            <person name="Komaki H."/>
            <person name="Tamura T."/>
        </authorList>
    </citation>
    <scope>NUCLEOTIDE SEQUENCE</scope>
    <source>
        <strain evidence="1">NBRC 110799</strain>
    </source>
</reference>
<evidence type="ECO:0000313" key="2">
    <source>
        <dbReference type="Proteomes" id="UP000632740"/>
    </source>
</evidence>
<sequence length="66" mass="7531">MPRLRKLGRQAARQLRLKVITHASNVGDGRVNVWIVINEPDSEDAERLQQRGEALLAELWKKQGLT</sequence>
<organism evidence="1 2">
    <name type="scientific">Cellulomonas chitinilytica</name>
    <dbReference type="NCBI Taxonomy" id="398759"/>
    <lineage>
        <taxon>Bacteria</taxon>
        <taxon>Bacillati</taxon>
        <taxon>Actinomycetota</taxon>
        <taxon>Actinomycetes</taxon>
        <taxon>Micrococcales</taxon>
        <taxon>Cellulomonadaceae</taxon>
        <taxon>Cellulomonas</taxon>
    </lineage>
</organism>
<dbReference type="Proteomes" id="UP000632740">
    <property type="component" value="Unassembled WGS sequence"/>
</dbReference>
<proteinExistence type="predicted"/>
<evidence type="ECO:0000313" key="1">
    <source>
        <dbReference type="EMBL" id="GIG23324.1"/>
    </source>
</evidence>
<comment type="caution">
    <text evidence="1">The sequence shown here is derived from an EMBL/GenBank/DDBJ whole genome shotgun (WGS) entry which is preliminary data.</text>
</comment>